<evidence type="ECO:0000313" key="1">
    <source>
        <dbReference type="EMBL" id="KAK7415904.1"/>
    </source>
</evidence>
<reference evidence="1 2" key="1">
    <citation type="journal article" date="2025" name="Microbiol. Resour. Announc.">
        <title>Draft genome sequences for Neonectria magnoliae and Neonectria punicea, canker pathogens of Liriodendron tulipifera and Acer saccharum in West Virginia.</title>
        <authorList>
            <person name="Petronek H.M."/>
            <person name="Kasson M.T."/>
            <person name="Metheny A.M."/>
            <person name="Stauder C.M."/>
            <person name="Lovett B."/>
            <person name="Lynch S.C."/>
            <person name="Garnas J.R."/>
            <person name="Kasson L.R."/>
            <person name="Stajich J.E."/>
        </authorList>
    </citation>
    <scope>NUCLEOTIDE SEQUENCE [LARGE SCALE GENOMIC DNA]</scope>
    <source>
        <strain evidence="1 2">NRRL 64651</strain>
    </source>
</reference>
<proteinExistence type="predicted"/>
<keyword evidence="2" id="KW-1185">Reference proteome</keyword>
<gene>
    <name evidence="1" type="ORF">QQZ08_012199</name>
</gene>
<dbReference type="InterPro" id="IPR024222">
    <property type="entry name" value="Ten1_fungal"/>
</dbReference>
<name>A0ABR1H4D1_9HYPO</name>
<dbReference type="Gene3D" id="2.40.50.140">
    <property type="entry name" value="Nucleic acid-binding proteins"/>
    <property type="match status" value="1"/>
</dbReference>
<organism evidence="1 2">
    <name type="scientific">Neonectria magnoliae</name>
    <dbReference type="NCBI Taxonomy" id="2732573"/>
    <lineage>
        <taxon>Eukaryota</taxon>
        <taxon>Fungi</taxon>
        <taxon>Dikarya</taxon>
        <taxon>Ascomycota</taxon>
        <taxon>Pezizomycotina</taxon>
        <taxon>Sordariomycetes</taxon>
        <taxon>Hypocreomycetidae</taxon>
        <taxon>Hypocreales</taxon>
        <taxon>Nectriaceae</taxon>
        <taxon>Neonectria</taxon>
    </lineage>
</organism>
<comment type="caution">
    <text evidence="1">The sequence shown here is derived from an EMBL/GenBank/DDBJ whole genome shotgun (WGS) entry which is preliminary data.</text>
</comment>
<accession>A0ABR1H4D1</accession>
<sequence length="159" mass="17647">MSRGPLPSRLHLLSNLPSRPVGEKVRFLGWYGNPSTWFSGLGLEHSMLIDSWQILTGRSVTFYSTVSGYLSLGHLYPRGTNVTVVVDVNLILESLTSEKTRIGEHVNVIGYITSKRPPHGQDTPHREAPQVSVQAVMLWSTGPMDIHTYERSFDAGTIS</sequence>
<dbReference type="EMBL" id="JAZAVK010000225">
    <property type="protein sequence ID" value="KAK7415904.1"/>
    <property type="molecule type" value="Genomic_DNA"/>
</dbReference>
<dbReference type="Pfam" id="PF12658">
    <property type="entry name" value="Ten1"/>
    <property type="match status" value="1"/>
</dbReference>
<evidence type="ECO:0000313" key="2">
    <source>
        <dbReference type="Proteomes" id="UP001498421"/>
    </source>
</evidence>
<dbReference type="Proteomes" id="UP001498421">
    <property type="component" value="Unassembled WGS sequence"/>
</dbReference>
<dbReference type="InterPro" id="IPR012340">
    <property type="entry name" value="NA-bd_OB-fold"/>
</dbReference>
<protein>
    <submittedName>
        <fullName evidence="1">Uncharacterized protein</fullName>
    </submittedName>
</protein>